<evidence type="ECO:0000313" key="5">
    <source>
        <dbReference type="EMBL" id="KAA5820524.1"/>
    </source>
</evidence>
<dbReference type="InterPro" id="IPR013320">
    <property type="entry name" value="ConA-like_dom_sf"/>
</dbReference>
<dbReference type="GO" id="GO:0004553">
    <property type="term" value="F:hydrolase activity, hydrolyzing O-glycosyl compounds"/>
    <property type="evidence" value="ECO:0007669"/>
    <property type="project" value="UniProtKB-ARBA"/>
</dbReference>
<evidence type="ECO:0000313" key="8">
    <source>
        <dbReference type="Proteomes" id="UP000322315"/>
    </source>
</evidence>
<dbReference type="InterPro" id="IPR028974">
    <property type="entry name" value="TSP_type-3_rpt"/>
</dbReference>
<dbReference type="Gene3D" id="2.60.120.200">
    <property type="match status" value="1"/>
</dbReference>
<protein>
    <submittedName>
        <fullName evidence="5">T9SS type A sorting domain-containing protein</fullName>
    </submittedName>
</protein>
<dbReference type="Proteomes" id="UP000315145">
    <property type="component" value="Unassembled WGS sequence"/>
</dbReference>
<keyword evidence="1 3" id="KW-0732">Signal</keyword>
<reference evidence="6 7" key="2">
    <citation type="submission" date="2019-07" db="EMBL/GenBank/DDBJ databases">
        <title>Algibacter marinivivus sp. nov., isolated from the surface of a marine red alga.</title>
        <authorList>
            <person name="Zhong X."/>
            <person name="Xu W."/>
            <person name="Zhang Y."/>
            <person name="Zhang Q."/>
            <person name="Du Z."/>
        </authorList>
    </citation>
    <scope>NUCLEOTIDE SEQUENCE [LARGE SCALE GENOMIC DNA]</scope>
    <source>
        <strain evidence="6 7">RU-4-M-4</strain>
    </source>
</reference>
<proteinExistence type="predicted"/>
<dbReference type="EMBL" id="VMBF01000015">
    <property type="protein sequence ID" value="TSJ71166.1"/>
    <property type="molecule type" value="Genomic_DNA"/>
</dbReference>
<dbReference type="RefSeq" id="WP_144118256.1">
    <property type="nucleotide sequence ID" value="NZ_JACHGE010000014.1"/>
</dbReference>
<feature type="domain" description="LamG-like jellyroll fold" evidence="4">
    <location>
        <begin position="1037"/>
        <end position="1176"/>
    </location>
</feature>
<reference evidence="5 8" key="1">
    <citation type="journal article" date="2015" name="Int. J. Syst. Evol. Microbiol.">
        <title>Algibacter amylolyticus sp. nov., isolated from intertidal sediment.</title>
        <authorList>
            <person name="Zhang D.C."/>
            <person name="Wu J."/>
            <person name="Neuner K."/>
            <person name="Yao J."/>
            <person name="Margesin R."/>
        </authorList>
    </citation>
    <scope>NUCLEOTIDE SEQUENCE [LARGE SCALE GENOMIC DNA]</scope>
    <source>
        <strain evidence="5 8">RU-4-M-4</strain>
    </source>
</reference>
<accession>A0A5M7AZ49</accession>
<dbReference type="Pfam" id="PF13385">
    <property type="entry name" value="Laminin_G_3"/>
    <property type="match status" value="1"/>
</dbReference>
<feature type="chain" id="PRO_5024313717" evidence="3">
    <location>
        <begin position="24"/>
        <end position="1885"/>
    </location>
</feature>
<dbReference type="GO" id="GO:0005975">
    <property type="term" value="P:carbohydrate metabolic process"/>
    <property type="evidence" value="ECO:0007669"/>
    <property type="project" value="UniProtKB-ARBA"/>
</dbReference>
<feature type="signal peptide" evidence="3">
    <location>
        <begin position="1"/>
        <end position="23"/>
    </location>
</feature>
<evidence type="ECO:0000256" key="3">
    <source>
        <dbReference type="SAM" id="SignalP"/>
    </source>
</evidence>
<organism evidence="5 8">
    <name type="scientific">Algibacter amylolyticus</name>
    <dbReference type="NCBI Taxonomy" id="1608400"/>
    <lineage>
        <taxon>Bacteria</taxon>
        <taxon>Pseudomonadati</taxon>
        <taxon>Bacteroidota</taxon>
        <taxon>Flavobacteriia</taxon>
        <taxon>Flavobacteriales</taxon>
        <taxon>Flavobacteriaceae</taxon>
        <taxon>Algibacter</taxon>
    </lineage>
</organism>
<gene>
    <name evidence="5" type="ORF">F2B50_17665</name>
    <name evidence="6" type="ORF">FPF71_17665</name>
</gene>
<dbReference type="OrthoDB" id="2582440at2"/>
<name>A0A5M7AZ49_9FLAO</name>
<reference evidence="5" key="3">
    <citation type="submission" date="2019-09" db="EMBL/GenBank/DDBJ databases">
        <authorList>
            <person name="Zhang D.-C."/>
        </authorList>
    </citation>
    <scope>NUCLEOTIDE SEQUENCE</scope>
    <source>
        <strain evidence="5">RU-4-M-4</strain>
    </source>
</reference>
<dbReference type="SUPFAM" id="SSF49899">
    <property type="entry name" value="Concanavalin A-like lectins/glucanases"/>
    <property type="match status" value="1"/>
</dbReference>
<keyword evidence="7" id="KW-1185">Reference proteome</keyword>
<dbReference type="SMART" id="SM00560">
    <property type="entry name" value="LamGL"/>
    <property type="match status" value="1"/>
</dbReference>
<evidence type="ECO:0000256" key="2">
    <source>
        <dbReference type="ARBA" id="ARBA00023157"/>
    </source>
</evidence>
<evidence type="ECO:0000313" key="7">
    <source>
        <dbReference type="Proteomes" id="UP000315145"/>
    </source>
</evidence>
<dbReference type="Proteomes" id="UP000322315">
    <property type="component" value="Unassembled WGS sequence"/>
</dbReference>
<dbReference type="NCBIfam" id="TIGR04183">
    <property type="entry name" value="Por_Secre_tail"/>
    <property type="match status" value="1"/>
</dbReference>
<evidence type="ECO:0000313" key="6">
    <source>
        <dbReference type="EMBL" id="TSJ71166.1"/>
    </source>
</evidence>
<dbReference type="Gene3D" id="4.10.1080.10">
    <property type="entry name" value="TSP type-3 repeat"/>
    <property type="match status" value="1"/>
</dbReference>
<evidence type="ECO:0000259" key="4">
    <source>
        <dbReference type="SMART" id="SM00560"/>
    </source>
</evidence>
<keyword evidence="2" id="KW-1015">Disulfide bond</keyword>
<dbReference type="InterPro" id="IPR026444">
    <property type="entry name" value="Secre_tail"/>
</dbReference>
<evidence type="ECO:0000256" key="1">
    <source>
        <dbReference type="ARBA" id="ARBA00022729"/>
    </source>
</evidence>
<dbReference type="GO" id="GO:0005509">
    <property type="term" value="F:calcium ion binding"/>
    <property type="evidence" value="ECO:0007669"/>
    <property type="project" value="InterPro"/>
</dbReference>
<dbReference type="InterPro" id="IPR006558">
    <property type="entry name" value="LamG-like"/>
</dbReference>
<comment type="caution">
    <text evidence="5">The sequence shown here is derived from an EMBL/GenBank/DDBJ whole genome shotgun (WGS) entry which is preliminary data.</text>
</comment>
<sequence>MKKFSFITVLFAIVFLCTNTIHAQDADLDGITDSVDLDDDNDGILDEDECSMAVASTTSVLTDWTSFTSSQIDGVMPIGLELVNVTGTGAVSLFSANSTNGNTITTGDATYFSDPAVFSPPVDTSDSVGVVLNSSGQDFTFDFGGSILVDPIIYISNFDVNRTITFGTPITILSSNSQIIAEPDGESITSNALGGAGTFQLIGQFTSLTVTQTAGATDTTRYQFGAVGVVSNSNVTCDTDNDGIPNHLDLDSDNDGCPDALEGDAGLQFTDLNPDGSINATVNDNGIPIATNVGIAGAGTTGQDDVSSTINTIQAVECDSCNATSTSFVDTDNDTFGDDCDLDDDNDGIPDVDECGLPLLASSLSGEGTNSISGTFESGVMSSDFSLSSPSLVEIPSGNPVPVEFTSFTTNVTDGVLLTWDEGYVNPGNVFDIAFVLQEAQNGKLSSLRVGNNARSSTYGAQNADKEITITWPGGSFAVLNDPLNEILNHPHGSIIASGTVLDCSSGTVVIRDSEWYIDIDVEGATYPFNVDYNTVSSVSTRFEGVAFMPVGCLDSDGDTIINALDNDSDNDGCADALEGDALNSDIGYSNLDGNNQITGGVDGSGIPNAANGGQGVGTSADDTQQADECSTCDSNNPNYIDTDMDGVGDDCDFDDDNDGILDTVEHPKTLLWVKRGTITTDQQNTIDKLINLGFTVTVVNDTDSEDVDNYSVTYVHPTVNSGTTFTNIANLETSTKGVVTSENALFDEIFGTTGAVGDPDTDFIKITNNSHPITQGLPLGDLDIGDGSYIVANILSGTHLGEHPNGTVSMIAWEIGEPMENAVAAPGRRVAVPHTSYNGGLNAAGEDLLVRAILWAWAKDSDGDGFYDHLDIDSDNDGIPDNVEAQPTFGYILPSGTVDNTTGIDTAYGAGLASLEDTDGDSTPDYLDLDSDSDGILDINENGMSGPVMTFVDDDSDGLDNVFETTGTNDTIWDANEDIEDPTDLSILPDTDSDLALGGDLDYRDLIDVYYANATIDFDGVDDYVSIPGIQMSGWAEGTLMAWVKLDPNHSQSGDILGQNMFRISVTSTGGISGYVITNNSGTSYSLSPSGLTIPKNEWHHLTLTFSGADKSINLYLDGEPVRTVTYIDSGTALSTNATFTNPVFTLGRFERFQNSYFHGAIDEVRVFNKNMTDEQIQQMVYQEIQDNAGFLQGTIIPKDIEDLTTNVKVPWTNLEGYYTMRNILNSTVQDDSGNGNIAQLHNITTLQDQTAPMPYATVNDGAWTSESTWLHGDVWDIEDVWNNKDWSIINIQHNVTTSRSHTNLGLFIDATKTLQLSGDNFINNTWYFELNGTLDLLSDSQLVQGVNSDLVTSATGHILRRQEGTINPYWYNYWGSPVGAPLATTLMDNNTASNNPNNTSFSLDMLKDGTGTAMTFTSSYTGSNSISNYWLHTFKNGITYWDWKKISTSAAIAPGVGYSQKGTAASGTEQQYIFDGKPNNGTIIVNVDDLGGTGSLQNVTKTAYLLANPYPSALDIHKFIDDNEGVINGYVELWQQWSGSTHVLTDYNGGYAQVNKTGTVRASQFIGLEGNDTGGLEGTKMPTRYMPIGQGFMAEIENDGVLPFDGTVEFNNSQRVFIKEANYSDTDPYDTGSLFTKSEFVKETETEDQVEEPIMQKIRLEFNSTSGPDTKGELLLGFSDFTTDDYDYGYDAKNTTAKNNGLNLELNGQNMNIQAYGPITADKIIPLNFSSSGNNDFEIRISETENITENQSIYLHDIETGTYFNLNEGVAYSFSSTQGVFNRRFEIVFQNEQESLSTSDDSFDVNKMYYKNSTNTLFVRNLNSDVKTMSLVNMRGQVILEMTNVSKDKLQNGIQFDNIDIGTYVVFIKTDLNSILTKKIIIK</sequence>
<dbReference type="EMBL" id="VWRS01000015">
    <property type="protein sequence ID" value="KAA5820524.1"/>
    <property type="molecule type" value="Genomic_DNA"/>
</dbReference>